<keyword evidence="3" id="KW-1185">Reference proteome</keyword>
<sequence>MLSPHVKLEETPLRPLLMVLRSILPLAQGRDGSESVRMAIASSPTANGLLSGFAIRLRTGNIPAPDGAQWIVPLTGYQPIMHWFDLVTTPAAAAVLLGAIYIFLFGQPRLRTWGVVQRYAFRNQLLQKAPTGTSAGMLRAPTWVACENPQFISSPLPTGQDSVALREQHMPSSQLRPTSSWQRASTAQGNAPVTPAILQRLNAIEARLSTHNGDINALRAFRDRVAMFYLRDDLFRERVPIADRAMRTESVVDTGAQYDTIERESVASSWYSGYVPYSPTASQHRGDDYNSGRA</sequence>
<feature type="transmembrane region" description="Helical" evidence="1">
    <location>
        <begin position="80"/>
        <end position="104"/>
    </location>
</feature>
<proteinExistence type="predicted"/>
<accession>A0A4P9XQG1</accession>
<keyword evidence="1" id="KW-0472">Membrane</keyword>
<evidence type="ECO:0000313" key="2">
    <source>
        <dbReference type="EMBL" id="RKP08276.1"/>
    </source>
</evidence>
<dbReference type="AlphaFoldDB" id="A0A4P9XQG1"/>
<keyword evidence="1" id="KW-0812">Transmembrane</keyword>
<name>A0A4P9XQG1_9FUNG</name>
<dbReference type="EMBL" id="KZ992618">
    <property type="protein sequence ID" value="RKP08276.1"/>
    <property type="molecule type" value="Genomic_DNA"/>
</dbReference>
<dbReference type="Proteomes" id="UP000271241">
    <property type="component" value="Unassembled WGS sequence"/>
</dbReference>
<organism evidence="2 3">
    <name type="scientific">Thamnocephalis sphaerospora</name>
    <dbReference type="NCBI Taxonomy" id="78915"/>
    <lineage>
        <taxon>Eukaryota</taxon>
        <taxon>Fungi</taxon>
        <taxon>Fungi incertae sedis</taxon>
        <taxon>Zoopagomycota</taxon>
        <taxon>Zoopagomycotina</taxon>
        <taxon>Zoopagomycetes</taxon>
        <taxon>Zoopagales</taxon>
        <taxon>Sigmoideomycetaceae</taxon>
        <taxon>Thamnocephalis</taxon>
    </lineage>
</organism>
<evidence type="ECO:0000256" key="1">
    <source>
        <dbReference type="SAM" id="Phobius"/>
    </source>
</evidence>
<protein>
    <submittedName>
        <fullName evidence="2">Uncharacterized protein</fullName>
    </submittedName>
</protein>
<gene>
    <name evidence="2" type="ORF">THASP1DRAFT_23691</name>
</gene>
<evidence type="ECO:0000313" key="3">
    <source>
        <dbReference type="Proteomes" id="UP000271241"/>
    </source>
</evidence>
<keyword evidence="1" id="KW-1133">Transmembrane helix</keyword>
<dbReference type="OrthoDB" id="2339353at2759"/>
<reference evidence="3" key="1">
    <citation type="journal article" date="2018" name="Nat. Microbiol.">
        <title>Leveraging single-cell genomics to expand the fungal tree of life.</title>
        <authorList>
            <person name="Ahrendt S.R."/>
            <person name="Quandt C.A."/>
            <person name="Ciobanu D."/>
            <person name="Clum A."/>
            <person name="Salamov A."/>
            <person name="Andreopoulos B."/>
            <person name="Cheng J.F."/>
            <person name="Woyke T."/>
            <person name="Pelin A."/>
            <person name="Henrissat B."/>
            <person name="Reynolds N.K."/>
            <person name="Benny G.L."/>
            <person name="Smith M.E."/>
            <person name="James T.Y."/>
            <person name="Grigoriev I.V."/>
        </authorList>
    </citation>
    <scope>NUCLEOTIDE SEQUENCE [LARGE SCALE GENOMIC DNA]</scope>
    <source>
        <strain evidence="3">RSA 1356</strain>
    </source>
</reference>